<keyword evidence="3" id="KW-1185">Reference proteome</keyword>
<organism evidence="2 3">
    <name type="scientific">Biomphalaria pfeifferi</name>
    <name type="common">Bloodfluke planorb</name>
    <name type="synonym">Freshwater snail</name>
    <dbReference type="NCBI Taxonomy" id="112525"/>
    <lineage>
        <taxon>Eukaryota</taxon>
        <taxon>Metazoa</taxon>
        <taxon>Spiralia</taxon>
        <taxon>Lophotrochozoa</taxon>
        <taxon>Mollusca</taxon>
        <taxon>Gastropoda</taxon>
        <taxon>Heterobranchia</taxon>
        <taxon>Euthyneura</taxon>
        <taxon>Panpulmonata</taxon>
        <taxon>Hygrophila</taxon>
        <taxon>Lymnaeoidea</taxon>
        <taxon>Planorbidae</taxon>
        <taxon>Biomphalaria</taxon>
    </lineage>
</organism>
<evidence type="ECO:0000313" key="3">
    <source>
        <dbReference type="Proteomes" id="UP001233172"/>
    </source>
</evidence>
<keyword evidence="1" id="KW-0732">Signal</keyword>
<dbReference type="EMBL" id="JASAOG010000012">
    <property type="protein sequence ID" value="KAK0065836.1"/>
    <property type="molecule type" value="Genomic_DNA"/>
</dbReference>
<feature type="chain" id="PRO_5042000756" evidence="1">
    <location>
        <begin position="20"/>
        <end position="201"/>
    </location>
</feature>
<name>A0AAD8C3K6_BIOPF</name>
<comment type="caution">
    <text evidence="2">The sequence shown here is derived from an EMBL/GenBank/DDBJ whole genome shotgun (WGS) entry which is preliminary data.</text>
</comment>
<reference evidence="2" key="1">
    <citation type="journal article" date="2023" name="PLoS Negl. Trop. Dis.">
        <title>A genome sequence for Biomphalaria pfeifferi, the major vector snail for the human-infecting parasite Schistosoma mansoni.</title>
        <authorList>
            <person name="Bu L."/>
            <person name="Lu L."/>
            <person name="Laidemitt M.R."/>
            <person name="Zhang S.M."/>
            <person name="Mutuku M."/>
            <person name="Mkoji G."/>
            <person name="Steinauer M."/>
            <person name="Loker E.S."/>
        </authorList>
    </citation>
    <scope>NUCLEOTIDE SEQUENCE</scope>
    <source>
        <strain evidence="2">KasaAsao</strain>
    </source>
</reference>
<reference evidence="2" key="2">
    <citation type="submission" date="2023-04" db="EMBL/GenBank/DDBJ databases">
        <authorList>
            <person name="Bu L."/>
            <person name="Lu L."/>
            <person name="Laidemitt M.R."/>
            <person name="Zhang S.M."/>
            <person name="Mutuku M."/>
            <person name="Mkoji G."/>
            <person name="Steinauer M."/>
            <person name="Loker E.S."/>
        </authorList>
    </citation>
    <scope>NUCLEOTIDE SEQUENCE</scope>
    <source>
        <strain evidence="2">KasaAsao</strain>
        <tissue evidence="2">Whole Snail</tissue>
    </source>
</reference>
<gene>
    <name evidence="2" type="ORF">Bpfe_004633</name>
</gene>
<dbReference type="AlphaFoldDB" id="A0AAD8C3K6"/>
<protein>
    <submittedName>
        <fullName evidence="2">Uncharacterized protein</fullName>
    </submittedName>
</protein>
<dbReference type="Proteomes" id="UP001233172">
    <property type="component" value="Unassembled WGS sequence"/>
</dbReference>
<proteinExistence type="predicted"/>
<evidence type="ECO:0000313" key="2">
    <source>
        <dbReference type="EMBL" id="KAK0065836.1"/>
    </source>
</evidence>
<evidence type="ECO:0000256" key="1">
    <source>
        <dbReference type="SAM" id="SignalP"/>
    </source>
</evidence>
<accession>A0AAD8C3K6</accession>
<feature type="signal peptide" evidence="1">
    <location>
        <begin position="1"/>
        <end position="19"/>
    </location>
</feature>
<sequence length="201" mass="23417">MYALVCFLLVVFAWDESSAEPDERVKKLASIIAARYVAEEEYTNNPVYYAEGVPVDFGYLFSENDIPLLYLEKSKDNVEISKSIALLTMDKEGMLKAELYTINKNWNASGNYSQMRIYHVQHQPNCDKRFFAMDNDVFFFIWNGCSRCPSNPTFLRGEFRCKEENVVFIHGTFNWRYTRELSYELPPNLSPVQSPCSLNFE</sequence>